<sequence length="131" mass="15016">MITRGKYGIRKPKVLNVSTSSPKPKDDIFIEPKTIKMEFNIPHWKQAMDTKYEALLKNKTWSLTKLPPGCNLIGCKWVYKVKTNADGSLNRHKARLVAKGFHQRDGFDFHETFSPVVKPTTIRVMLSITLT</sequence>
<reference evidence="2" key="1">
    <citation type="journal article" date="2012" name="Nat. Biotechnol.">
        <title>Draft genome sequence of pigeonpea (Cajanus cajan), an orphan legume crop of resource-poor farmers.</title>
        <authorList>
            <person name="Varshney R.K."/>
            <person name="Chen W."/>
            <person name="Li Y."/>
            <person name="Bharti A.K."/>
            <person name="Saxena R.K."/>
            <person name="Schlueter J.A."/>
            <person name="Donoghue M.T."/>
            <person name="Azam S."/>
            <person name="Fan G."/>
            <person name="Whaley A.M."/>
            <person name="Farmer A.D."/>
            <person name="Sheridan J."/>
            <person name="Iwata A."/>
            <person name="Tuteja R."/>
            <person name="Penmetsa R.V."/>
            <person name="Wu W."/>
            <person name="Upadhyaya H.D."/>
            <person name="Yang S.P."/>
            <person name="Shah T."/>
            <person name="Saxena K.B."/>
            <person name="Michael T."/>
            <person name="McCombie W.R."/>
            <person name="Yang B."/>
            <person name="Zhang G."/>
            <person name="Yang H."/>
            <person name="Wang J."/>
            <person name="Spillane C."/>
            <person name="Cook D.R."/>
            <person name="May G.D."/>
            <person name="Xu X."/>
            <person name="Jackson S.A."/>
        </authorList>
    </citation>
    <scope>NUCLEOTIDE SEQUENCE [LARGE SCALE GENOMIC DNA]</scope>
</reference>
<accession>A0A151S057</accession>
<keyword evidence="3" id="KW-1185">Reference proteome</keyword>
<evidence type="ECO:0000259" key="1">
    <source>
        <dbReference type="Pfam" id="PF07727"/>
    </source>
</evidence>
<dbReference type="Proteomes" id="UP000075243">
    <property type="component" value="Unassembled WGS sequence"/>
</dbReference>
<organism evidence="2 3">
    <name type="scientific">Cajanus cajan</name>
    <name type="common">Pigeon pea</name>
    <name type="synonym">Cajanus indicus</name>
    <dbReference type="NCBI Taxonomy" id="3821"/>
    <lineage>
        <taxon>Eukaryota</taxon>
        <taxon>Viridiplantae</taxon>
        <taxon>Streptophyta</taxon>
        <taxon>Embryophyta</taxon>
        <taxon>Tracheophyta</taxon>
        <taxon>Spermatophyta</taxon>
        <taxon>Magnoliopsida</taxon>
        <taxon>eudicotyledons</taxon>
        <taxon>Gunneridae</taxon>
        <taxon>Pentapetalae</taxon>
        <taxon>rosids</taxon>
        <taxon>fabids</taxon>
        <taxon>Fabales</taxon>
        <taxon>Fabaceae</taxon>
        <taxon>Papilionoideae</taxon>
        <taxon>50 kb inversion clade</taxon>
        <taxon>NPAAA clade</taxon>
        <taxon>indigoferoid/millettioid clade</taxon>
        <taxon>Phaseoleae</taxon>
        <taxon>Cajanus</taxon>
    </lineage>
</organism>
<gene>
    <name evidence="2" type="ORF">KK1_030088</name>
</gene>
<evidence type="ECO:0000313" key="2">
    <source>
        <dbReference type="EMBL" id="KYP48205.1"/>
    </source>
</evidence>
<dbReference type="InterPro" id="IPR013103">
    <property type="entry name" value="RVT_2"/>
</dbReference>
<protein>
    <recommendedName>
        <fullName evidence="1">Reverse transcriptase Ty1/copia-type domain-containing protein</fullName>
    </recommendedName>
</protein>
<dbReference type="EMBL" id="KQ483505">
    <property type="protein sequence ID" value="KYP48205.1"/>
    <property type="molecule type" value="Genomic_DNA"/>
</dbReference>
<dbReference type="AlphaFoldDB" id="A0A151S057"/>
<evidence type="ECO:0000313" key="3">
    <source>
        <dbReference type="Proteomes" id="UP000075243"/>
    </source>
</evidence>
<feature type="domain" description="Reverse transcriptase Ty1/copia-type" evidence="1">
    <location>
        <begin position="58"/>
        <end position="129"/>
    </location>
</feature>
<name>A0A151S057_CAJCA</name>
<dbReference type="OMA" id="MEFNIPH"/>
<proteinExistence type="predicted"/>
<dbReference type="Gramene" id="C.cajan_28687.t">
    <property type="protein sequence ID" value="C.cajan_28687.t.cds1"/>
    <property type="gene ID" value="C.cajan_28687"/>
</dbReference>
<dbReference type="Pfam" id="PF07727">
    <property type="entry name" value="RVT_2"/>
    <property type="match status" value="1"/>
</dbReference>